<dbReference type="Gene3D" id="1.10.10.60">
    <property type="entry name" value="Homeodomain-like"/>
    <property type="match status" value="2"/>
</dbReference>
<dbReference type="EMBL" id="QPJT01000012">
    <property type="protein sequence ID" value="RCX16033.1"/>
    <property type="molecule type" value="Genomic_DNA"/>
</dbReference>
<keyword evidence="2 5" id="KW-0238">DNA-binding</keyword>
<protein>
    <submittedName>
        <fullName evidence="5">AraC-like DNA-binding protein</fullName>
    </submittedName>
</protein>
<dbReference type="Pfam" id="PF12833">
    <property type="entry name" value="HTH_18"/>
    <property type="match status" value="1"/>
</dbReference>
<evidence type="ECO:0000256" key="3">
    <source>
        <dbReference type="ARBA" id="ARBA00023163"/>
    </source>
</evidence>
<dbReference type="SUPFAM" id="SSF46689">
    <property type="entry name" value="Homeodomain-like"/>
    <property type="match status" value="2"/>
</dbReference>
<dbReference type="InterPro" id="IPR014710">
    <property type="entry name" value="RmlC-like_jellyroll"/>
</dbReference>
<dbReference type="PROSITE" id="PS01124">
    <property type="entry name" value="HTH_ARAC_FAMILY_2"/>
    <property type="match status" value="1"/>
</dbReference>
<proteinExistence type="predicted"/>
<gene>
    <name evidence="5" type="ORF">DFR58_11214</name>
</gene>
<keyword evidence="1" id="KW-0805">Transcription regulation</keyword>
<reference evidence="5 6" key="1">
    <citation type="submission" date="2018-07" db="EMBL/GenBank/DDBJ databases">
        <title>Genomic Encyclopedia of Type Strains, Phase IV (KMG-IV): sequencing the most valuable type-strain genomes for metagenomic binning, comparative biology and taxonomic classification.</title>
        <authorList>
            <person name="Goeker M."/>
        </authorList>
    </citation>
    <scope>NUCLEOTIDE SEQUENCE [LARGE SCALE GENOMIC DNA]</scope>
    <source>
        <strain evidence="5 6">DSM 27016</strain>
    </source>
</reference>
<dbReference type="InterPro" id="IPR018060">
    <property type="entry name" value="HTH_AraC"/>
</dbReference>
<evidence type="ECO:0000313" key="6">
    <source>
        <dbReference type="Proteomes" id="UP000253034"/>
    </source>
</evidence>
<dbReference type="PANTHER" id="PTHR43280">
    <property type="entry name" value="ARAC-FAMILY TRANSCRIPTIONAL REGULATOR"/>
    <property type="match status" value="1"/>
</dbReference>
<comment type="caution">
    <text evidence="5">The sequence shown here is derived from an EMBL/GenBank/DDBJ whole genome shotgun (WGS) entry which is preliminary data.</text>
</comment>
<organism evidence="5 6">
    <name type="scientific">Anaerobacterium chartisolvens</name>
    <dbReference type="NCBI Taxonomy" id="1297424"/>
    <lineage>
        <taxon>Bacteria</taxon>
        <taxon>Bacillati</taxon>
        <taxon>Bacillota</taxon>
        <taxon>Clostridia</taxon>
        <taxon>Eubacteriales</taxon>
        <taxon>Oscillospiraceae</taxon>
        <taxon>Anaerobacterium</taxon>
    </lineage>
</organism>
<keyword evidence="6" id="KW-1185">Reference proteome</keyword>
<dbReference type="InterPro" id="IPR009057">
    <property type="entry name" value="Homeodomain-like_sf"/>
</dbReference>
<evidence type="ECO:0000256" key="2">
    <source>
        <dbReference type="ARBA" id="ARBA00023125"/>
    </source>
</evidence>
<accession>A0A369B3G4</accession>
<dbReference type="OrthoDB" id="9799319at2"/>
<feature type="domain" description="HTH araC/xylS-type" evidence="4">
    <location>
        <begin position="182"/>
        <end position="280"/>
    </location>
</feature>
<dbReference type="AlphaFoldDB" id="A0A369B3G4"/>
<dbReference type="SUPFAM" id="SSF51215">
    <property type="entry name" value="Regulatory protein AraC"/>
    <property type="match status" value="1"/>
</dbReference>
<evidence type="ECO:0000313" key="5">
    <source>
        <dbReference type="EMBL" id="RCX16033.1"/>
    </source>
</evidence>
<dbReference type="Pfam" id="PF02311">
    <property type="entry name" value="AraC_binding"/>
    <property type="match status" value="1"/>
</dbReference>
<dbReference type="InterPro" id="IPR003313">
    <property type="entry name" value="AraC-bd"/>
</dbReference>
<dbReference type="GO" id="GO:0003700">
    <property type="term" value="F:DNA-binding transcription factor activity"/>
    <property type="evidence" value="ECO:0007669"/>
    <property type="project" value="InterPro"/>
</dbReference>
<evidence type="ECO:0000256" key="1">
    <source>
        <dbReference type="ARBA" id="ARBA00023015"/>
    </source>
</evidence>
<keyword evidence="3" id="KW-0804">Transcription</keyword>
<dbReference type="Gene3D" id="2.60.120.10">
    <property type="entry name" value="Jelly Rolls"/>
    <property type="match status" value="1"/>
</dbReference>
<dbReference type="GO" id="GO:0043565">
    <property type="term" value="F:sequence-specific DNA binding"/>
    <property type="evidence" value="ECO:0007669"/>
    <property type="project" value="InterPro"/>
</dbReference>
<dbReference type="Proteomes" id="UP000253034">
    <property type="component" value="Unassembled WGS sequence"/>
</dbReference>
<dbReference type="InterPro" id="IPR037923">
    <property type="entry name" value="HTH-like"/>
</dbReference>
<sequence>MVYHENREYKSGFPIHATVFKNINFLAHWHSEIEIALVCEGNLTMSINCETKVLEKGDIAICTGGDIHYYDKKNTDSTVLIIVFRPELIDKIVKLPSGLHFSYPFIDKSTISGLGLSVNDIDEMKACINYIYREIQRQDTHYQILVASRLIELIGLFLRHLPQQPIERDNYDTAGGSIRLIQKAIKFIEHNYLYSISLQDVSNHLGISPAYFSKIFNKITGQNFKAYLNTIRIEKVNNLLKSSPDPIIDIAYGCGFNSIRTFNRVYKSIKGYSPSDIRLSIMKQKDPLRINM</sequence>
<dbReference type="RefSeq" id="WP_114297964.1">
    <property type="nucleotide sequence ID" value="NZ_QPJT01000012.1"/>
</dbReference>
<evidence type="ECO:0000259" key="4">
    <source>
        <dbReference type="PROSITE" id="PS01124"/>
    </source>
</evidence>
<dbReference type="SMART" id="SM00342">
    <property type="entry name" value="HTH_ARAC"/>
    <property type="match status" value="1"/>
</dbReference>
<dbReference type="PANTHER" id="PTHR43280:SF2">
    <property type="entry name" value="HTH-TYPE TRANSCRIPTIONAL REGULATOR EXSA"/>
    <property type="match status" value="1"/>
</dbReference>
<name>A0A369B3G4_9FIRM</name>